<dbReference type="PANTHER" id="PTHR36511:SF3">
    <property type="entry name" value="ANTITOXIN HIGA-2"/>
    <property type="match status" value="1"/>
</dbReference>
<sequence>MKEEHFSKLVASIKEAGEIKAGRKNPSRKYEVTPPDIKMVREKLQVTQKEFAMLIGVSTRTLQNWEQGRRKPEGPANALLKVAAKNPKAVLEALHS</sequence>
<accession>X0VZR8</accession>
<evidence type="ECO:0000256" key="3">
    <source>
        <dbReference type="ARBA" id="ARBA00023163"/>
    </source>
</evidence>
<keyword evidence="3" id="KW-0804">Transcription</keyword>
<evidence type="ECO:0000256" key="2">
    <source>
        <dbReference type="ARBA" id="ARBA00023125"/>
    </source>
</evidence>
<dbReference type="PANTHER" id="PTHR36511">
    <property type="entry name" value="MERR FAMILY BACTERIAL REGULATORY PROTEIN"/>
    <property type="match status" value="1"/>
</dbReference>
<protein>
    <recommendedName>
        <fullName evidence="4">HTH cro/C1-type domain-containing protein</fullName>
    </recommendedName>
</protein>
<dbReference type="GO" id="GO:0003677">
    <property type="term" value="F:DNA binding"/>
    <property type="evidence" value="ECO:0007669"/>
    <property type="project" value="UniProtKB-KW"/>
</dbReference>
<dbReference type="Gene3D" id="1.10.260.40">
    <property type="entry name" value="lambda repressor-like DNA-binding domains"/>
    <property type="match status" value="1"/>
</dbReference>
<dbReference type="NCBIfam" id="NF041265">
    <property type="entry name" value="NadS"/>
    <property type="match status" value="1"/>
</dbReference>
<dbReference type="InterPro" id="IPR052359">
    <property type="entry name" value="HTH-type_reg/antitoxin"/>
</dbReference>
<organism evidence="5">
    <name type="scientific">marine sediment metagenome</name>
    <dbReference type="NCBI Taxonomy" id="412755"/>
    <lineage>
        <taxon>unclassified sequences</taxon>
        <taxon>metagenomes</taxon>
        <taxon>ecological metagenomes</taxon>
    </lineage>
</organism>
<keyword evidence="1" id="KW-0805">Transcription regulation</keyword>
<dbReference type="InterPro" id="IPR047761">
    <property type="entry name" value="NadS-like"/>
</dbReference>
<dbReference type="InterPro" id="IPR010982">
    <property type="entry name" value="Lambda_DNA-bd_dom_sf"/>
</dbReference>
<gene>
    <name evidence="5" type="ORF">S01H1_55273</name>
</gene>
<comment type="caution">
    <text evidence="5">The sequence shown here is derived from an EMBL/GenBank/DDBJ whole genome shotgun (WGS) entry which is preliminary data.</text>
</comment>
<evidence type="ECO:0000259" key="4">
    <source>
        <dbReference type="PROSITE" id="PS50943"/>
    </source>
</evidence>
<dbReference type="Pfam" id="PF01381">
    <property type="entry name" value="HTH_3"/>
    <property type="match status" value="1"/>
</dbReference>
<dbReference type="CDD" id="cd00093">
    <property type="entry name" value="HTH_XRE"/>
    <property type="match status" value="1"/>
</dbReference>
<feature type="domain" description="HTH cro/C1-type" evidence="4">
    <location>
        <begin position="37"/>
        <end position="72"/>
    </location>
</feature>
<name>X0VZR8_9ZZZZ</name>
<keyword evidence="2" id="KW-0238">DNA-binding</keyword>
<reference evidence="5" key="1">
    <citation type="journal article" date="2014" name="Front. Microbiol.">
        <title>High frequency of phylogenetically diverse reductive dehalogenase-homologous genes in deep subseafloor sedimentary metagenomes.</title>
        <authorList>
            <person name="Kawai M."/>
            <person name="Futagami T."/>
            <person name="Toyoda A."/>
            <person name="Takaki Y."/>
            <person name="Nishi S."/>
            <person name="Hori S."/>
            <person name="Arai W."/>
            <person name="Tsubouchi T."/>
            <person name="Morono Y."/>
            <person name="Uchiyama I."/>
            <person name="Ito T."/>
            <person name="Fujiyama A."/>
            <person name="Inagaki F."/>
            <person name="Takami H."/>
        </authorList>
    </citation>
    <scope>NUCLEOTIDE SEQUENCE</scope>
    <source>
        <strain evidence="5">Expedition CK06-06</strain>
    </source>
</reference>
<evidence type="ECO:0000256" key="1">
    <source>
        <dbReference type="ARBA" id="ARBA00023015"/>
    </source>
</evidence>
<dbReference type="SUPFAM" id="SSF47413">
    <property type="entry name" value="lambda repressor-like DNA-binding domains"/>
    <property type="match status" value="1"/>
</dbReference>
<dbReference type="AlphaFoldDB" id="X0VZR8"/>
<dbReference type="EMBL" id="BARS01035920">
    <property type="protein sequence ID" value="GAG23984.1"/>
    <property type="molecule type" value="Genomic_DNA"/>
</dbReference>
<dbReference type="SMART" id="SM00530">
    <property type="entry name" value="HTH_XRE"/>
    <property type="match status" value="1"/>
</dbReference>
<proteinExistence type="predicted"/>
<evidence type="ECO:0000313" key="5">
    <source>
        <dbReference type="EMBL" id="GAG23984.1"/>
    </source>
</evidence>
<dbReference type="PROSITE" id="PS50943">
    <property type="entry name" value="HTH_CROC1"/>
    <property type="match status" value="1"/>
</dbReference>
<dbReference type="InterPro" id="IPR001387">
    <property type="entry name" value="Cro/C1-type_HTH"/>
</dbReference>